<feature type="domain" description="Alcohol dehydrogenase iron-type/glycerol dehydrogenase GldA" evidence="5">
    <location>
        <begin position="9"/>
        <end position="175"/>
    </location>
</feature>
<comment type="catalytic activity">
    <reaction evidence="4">
        <text>a primary alcohol + NAD(+) = an aldehyde + NADH + H(+)</text>
        <dbReference type="Rhea" id="RHEA:10736"/>
        <dbReference type="ChEBI" id="CHEBI:15378"/>
        <dbReference type="ChEBI" id="CHEBI:15734"/>
        <dbReference type="ChEBI" id="CHEBI:17478"/>
        <dbReference type="ChEBI" id="CHEBI:57540"/>
        <dbReference type="ChEBI" id="CHEBI:57945"/>
        <dbReference type="EC" id="1.1.1.1"/>
    </reaction>
</comment>
<evidence type="ECO:0000256" key="4">
    <source>
        <dbReference type="ARBA" id="ARBA00049243"/>
    </source>
</evidence>
<evidence type="ECO:0000313" key="7">
    <source>
        <dbReference type="EMBL" id="PLW76675.1"/>
    </source>
</evidence>
<reference evidence="7 8" key="1">
    <citation type="submission" date="2018-01" db="EMBL/GenBank/DDBJ databases">
        <title>The draft genome sequence of Cohaesibacter sp. H1304.</title>
        <authorList>
            <person name="Wang N.-N."/>
            <person name="Du Z.-J."/>
        </authorList>
    </citation>
    <scope>NUCLEOTIDE SEQUENCE [LARGE SCALE GENOMIC DNA]</scope>
    <source>
        <strain evidence="7 8">H1304</strain>
    </source>
</reference>
<dbReference type="InterPro" id="IPR001670">
    <property type="entry name" value="ADH_Fe/GldA"/>
</dbReference>
<dbReference type="InterPro" id="IPR018211">
    <property type="entry name" value="ADH_Fe_CS"/>
</dbReference>
<proteinExistence type="inferred from homology"/>
<dbReference type="RefSeq" id="WP_101533964.1">
    <property type="nucleotide sequence ID" value="NZ_JBFHIU010000039.1"/>
</dbReference>
<dbReference type="GO" id="GO:0046872">
    <property type="term" value="F:metal ion binding"/>
    <property type="evidence" value="ECO:0007669"/>
    <property type="project" value="InterPro"/>
</dbReference>
<dbReference type="EMBL" id="PKUQ01000022">
    <property type="protein sequence ID" value="PLW76675.1"/>
    <property type="molecule type" value="Genomic_DNA"/>
</dbReference>
<dbReference type="Gene3D" id="3.40.50.1970">
    <property type="match status" value="1"/>
</dbReference>
<organism evidence="7 8">
    <name type="scientific">Cohaesibacter celericrescens</name>
    <dbReference type="NCBI Taxonomy" id="2067669"/>
    <lineage>
        <taxon>Bacteria</taxon>
        <taxon>Pseudomonadati</taxon>
        <taxon>Pseudomonadota</taxon>
        <taxon>Alphaproteobacteria</taxon>
        <taxon>Hyphomicrobiales</taxon>
        <taxon>Cohaesibacteraceae</taxon>
    </lineage>
</organism>
<evidence type="ECO:0000256" key="2">
    <source>
        <dbReference type="ARBA" id="ARBA00007358"/>
    </source>
</evidence>
<dbReference type="AlphaFoldDB" id="A0A2N5XQB6"/>
<dbReference type="GO" id="GO:0008106">
    <property type="term" value="F:alcohol dehydrogenase (NADP+) activity"/>
    <property type="evidence" value="ECO:0007669"/>
    <property type="project" value="TreeGrafter"/>
</dbReference>
<dbReference type="Pfam" id="PF00465">
    <property type="entry name" value="Fe-ADH"/>
    <property type="match status" value="1"/>
</dbReference>
<evidence type="ECO:0000259" key="5">
    <source>
        <dbReference type="Pfam" id="PF00465"/>
    </source>
</evidence>
<dbReference type="Pfam" id="PF25137">
    <property type="entry name" value="ADH_Fe_C"/>
    <property type="match status" value="1"/>
</dbReference>
<dbReference type="PANTHER" id="PTHR43633:SF1">
    <property type="entry name" value="ALCOHOL DEHYDROGENASE YQHD"/>
    <property type="match status" value="1"/>
</dbReference>
<evidence type="ECO:0000256" key="1">
    <source>
        <dbReference type="ARBA" id="ARBA00001962"/>
    </source>
</evidence>
<comment type="cofactor">
    <cofactor evidence="1">
        <name>Fe cation</name>
        <dbReference type="ChEBI" id="CHEBI:24875"/>
    </cofactor>
</comment>
<dbReference type="SUPFAM" id="SSF56796">
    <property type="entry name" value="Dehydroquinate synthase-like"/>
    <property type="match status" value="1"/>
</dbReference>
<dbReference type="InterPro" id="IPR056798">
    <property type="entry name" value="ADH_Fe_C"/>
</dbReference>
<keyword evidence="3" id="KW-0560">Oxidoreductase</keyword>
<dbReference type="PROSITE" id="PS00060">
    <property type="entry name" value="ADH_IRON_2"/>
    <property type="match status" value="1"/>
</dbReference>
<dbReference type="Proteomes" id="UP000234881">
    <property type="component" value="Unassembled WGS sequence"/>
</dbReference>
<evidence type="ECO:0000259" key="6">
    <source>
        <dbReference type="Pfam" id="PF25137"/>
    </source>
</evidence>
<comment type="similarity">
    <text evidence="2">Belongs to the iron-containing alcohol dehydrogenase family.</text>
</comment>
<dbReference type="CDD" id="cd08187">
    <property type="entry name" value="BDH"/>
    <property type="match status" value="1"/>
</dbReference>
<keyword evidence="8" id="KW-1185">Reference proteome</keyword>
<protein>
    <submittedName>
        <fullName evidence="7">NADH-dependent alcohol dehydrogenase</fullName>
    </submittedName>
</protein>
<dbReference type="PANTHER" id="PTHR43633">
    <property type="entry name" value="ALCOHOL DEHYDROGENASE YQHD"/>
    <property type="match status" value="1"/>
</dbReference>
<dbReference type="PROSITE" id="PS00913">
    <property type="entry name" value="ADH_IRON_1"/>
    <property type="match status" value="1"/>
</dbReference>
<dbReference type="GO" id="GO:1990002">
    <property type="term" value="F:methylglyoxal reductase (NADPH) (acetol producing) activity"/>
    <property type="evidence" value="ECO:0007669"/>
    <property type="project" value="TreeGrafter"/>
</dbReference>
<name>A0A2N5XQB6_9HYPH</name>
<comment type="caution">
    <text evidence="7">The sequence shown here is derived from an EMBL/GenBank/DDBJ whole genome shotgun (WGS) entry which is preliminary data.</text>
</comment>
<evidence type="ECO:0000313" key="8">
    <source>
        <dbReference type="Proteomes" id="UP000234881"/>
    </source>
</evidence>
<dbReference type="InterPro" id="IPR044731">
    <property type="entry name" value="BDH-like"/>
</dbReference>
<gene>
    <name evidence="7" type="ORF">C0081_11410</name>
</gene>
<accession>A0A2N5XQB6</accession>
<dbReference type="FunFam" id="3.40.50.1970:FF:000003">
    <property type="entry name" value="Alcohol dehydrogenase, iron-containing"/>
    <property type="match status" value="1"/>
</dbReference>
<evidence type="ECO:0000256" key="3">
    <source>
        <dbReference type="ARBA" id="ARBA00023002"/>
    </source>
</evidence>
<sequence length="385" mass="41579">MNRFTFQNPTKILFGKGRIADLGDQIPADAKVMILYGGGSAERTGVLGQVRDALAGRTVVEFGGIEPNPRFATALKAVDLVAEKGITFLLAVGGGSVIDATKFVAAAAKFDGDAWDILKSHGSVVTQAMPFGSVLTLPATASEMNSGSVITHAEKGAKLPFMSPYTYPVFSVLDPEVTYTLPKRQIANGVADAFVHVIEQYLTYPTGARVQDGFAETLLRTLIELGPEALEKPEDYDIRANLMWTATLALNGLIGAGVPQDWASHMIGHEITALNDTDHARTLAVVLPSLLNDQRGPKREKLLQYGKNVWNIDEGTDDERIDKTIAATRGFFEDLGIKTRLRDYNVDAAGINHIVTALEEHGMTALGEHRAITPNDARRILEAAL</sequence>
<dbReference type="Gene3D" id="1.20.1090.10">
    <property type="entry name" value="Dehydroquinate synthase-like - alpha domain"/>
    <property type="match status" value="1"/>
</dbReference>
<dbReference type="GO" id="GO:1990362">
    <property type="term" value="F:butanol dehydrogenase (NAD+) activity"/>
    <property type="evidence" value="ECO:0007669"/>
    <property type="project" value="InterPro"/>
</dbReference>
<dbReference type="GO" id="GO:0005829">
    <property type="term" value="C:cytosol"/>
    <property type="evidence" value="ECO:0007669"/>
    <property type="project" value="TreeGrafter"/>
</dbReference>
<dbReference type="OrthoDB" id="9815791at2"/>
<feature type="domain" description="Fe-containing alcohol dehydrogenase-like C-terminal" evidence="6">
    <location>
        <begin position="187"/>
        <end position="384"/>
    </location>
</feature>